<dbReference type="PaxDb" id="7159-AAEL002073-PA"/>
<feature type="non-terminal residue" evidence="2">
    <location>
        <position position="1"/>
    </location>
</feature>
<evidence type="ECO:0000256" key="1">
    <source>
        <dbReference type="SAM" id="SignalP"/>
    </source>
</evidence>
<dbReference type="Proteomes" id="UP000682892">
    <property type="component" value="Chromosome 2"/>
</dbReference>
<name>Q17JA4_AEDAE</name>
<feature type="chain" id="PRO_5014308117" evidence="1">
    <location>
        <begin position="29"/>
        <end position="54"/>
    </location>
</feature>
<protein>
    <submittedName>
        <fullName evidence="2">AAEL002073-PA</fullName>
    </submittedName>
</protein>
<feature type="signal peptide" evidence="1">
    <location>
        <begin position="1"/>
        <end position="28"/>
    </location>
</feature>
<evidence type="ECO:0000313" key="3">
    <source>
        <dbReference type="Proteomes" id="UP000682892"/>
    </source>
</evidence>
<reference evidence="2" key="2">
    <citation type="journal article" date="2007" name="Science">
        <title>Genome sequence of Aedes aegypti, a major arbovirus vector.</title>
        <authorList>
            <person name="Nene V."/>
            <person name="Wortman J.R."/>
            <person name="Lawson D."/>
            <person name="Haas B."/>
            <person name="Kodira C."/>
            <person name="Tu Z.J."/>
            <person name="Loftus B."/>
            <person name="Xi Z."/>
            <person name="Megy K."/>
            <person name="Grabherr M."/>
            <person name="Ren Q."/>
            <person name="Zdobnov E.M."/>
            <person name="Lobo N.F."/>
            <person name="Campbell K.S."/>
            <person name="Brown S.E."/>
            <person name="Bonaldo M.F."/>
            <person name="Zhu J."/>
            <person name="Sinkins S.P."/>
            <person name="Hogenkamp D.G."/>
            <person name="Amedeo P."/>
            <person name="Arensburger P."/>
            <person name="Atkinson P.W."/>
            <person name="Bidwell S."/>
            <person name="Biedler J."/>
            <person name="Birney E."/>
            <person name="Bruggner R.V."/>
            <person name="Costas J."/>
            <person name="Coy M.R."/>
            <person name="Crabtree J."/>
            <person name="Crawford M."/>
            <person name="Debruyn B."/>
            <person name="Decaprio D."/>
            <person name="Eiglmeier K."/>
            <person name="Eisenstadt E."/>
            <person name="El-Dorry H."/>
            <person name="Gelbart W.M."/>
            <person name="Gomes S.L."/>
            <person name="Hammond M."/>
            <person name="Hannick L.I."/>
            <person name="Hogan J.R."/>
            <person name="Holmes M.H."/>
            <person name="Jaffe D."/>
            <person name="Johnston J.S."/>
            <person name="Kennedy R.C."/>
            <person name="Koo H."/>
            <person name="Kravitz S."/>
            <person name="Kriventseva E.V."/>
            <person name="Kulp D."/>
            <person name="Labutti K."/>
            <person name="Lee E."/>
            <person name="Li S."/>
            <person name="Lovin D.D."/>
            <person name="Mao C."/>
            <person name="Mauceli E."/>
            <person name="Menck C.F."/>
            <person name="Miller J.R."/>
            <person name="Montgomery P."/>
            <person name="Mori A."/>
            <person name="Nascimento A.L."/>
            <person name="Naveira H.F."/>
            <person name="Nusbaum C."/>
            <person name="O'leary S."/>
            <person name="Orvis J."/>
            <person name="Pertea M."/>
            <person name="Quesneville H."/>
            <person name="Reidenbach K.R."/>
            <person name="Rogers Y.H."/>
            <person name="Roth C.W."/>
            <person name="Schneider J.R."/>
            <person name="Schatz M."/>
            <person name="Shumway M."/>
            <person name="Stanke M."/>
            <person name="Stinson E.O."/>
            <person name="Tubio J.M."/>
            <person name="Vanzee J.P."/>
            <person name="Verjovski-Almeida S."/>
            <person name="Werner D."/>
            <person name="White O."/>
            <person name="Wyder S."/>
            <person name="Zeng Q."/>
            <person name="Zhao Q."/>
            <person name="Zhao Y."/>
            <person name="Hill C.A."/>
            <person name="Raikhel A.S."/>
            <person name="Soares M.B."/>
            <person name="Knudson D.L."/>
            <person name="Lee N.H."/>
            <person name="Galagan J."/>
            <person name="Salzberg S.L."/>
            <person name="Paulsen I.T."/>
            <person name="Dimopoulos G."/>
            <person name="Collins F.H."/>
            <person name="Birren B."/>
            <person name="Fraser-Liggett C.M."/>
            <person name="Severson D.W."/>
        </authorList>
    </citation>
    <scope>NUCLEOTIDE SEQUENCE [LARGE SCALE GENOMIC DNA]</scope>
    <source>
        <strain evidence="2">Liverpool</strain>
    </source>
</reference>
<evidence type="ECO:0000313" key="2">
    <source>
        <dbReference type="EMBL" id="EAT46800.1"/>
    </source>
</evidence>
<gene>
    <name evidence="2" type="ORF">AaeL_AAEL002073</name>
</gene>
<dbReference type="EMBL" id="CH477233">
    <property type="protein sequence ID" value="EAT46800.1"/>
    <property type="molecule type" value="Genomic_DNA"/>
</dbReference>
<sequence length="54" mass="6193">CHDLLMVLLLKGWLLLVMMLMVNQLVEGGRCVLHGWSGRYKEISVEMSYTTPAR</sequence>
<reference evidence="2" key="1">
    <citation type="submission" date="2005-10" db="EMBL/GenBank/DDBJ databases">
        <authorList>
            <person name="Loftus B.J."/>
            <person name="Nene V.M."/>
            <person name="Hannick L.I."/>
            <person name="Bidwell S."/>
            <person name="Haas B."/>
            <person name="Amedeo P."/>
            <person name="Orvis J."/>
            <person name="Wortman J.R."/>
            <person name="White O.R."/>
            <person name="Salzberg S."/>
            <person name="Shumway M."/>
            <person name="Koo H."/>
            <person name="Zhao Y."/>
            <person name="Holmes M."/>
            <person name="Miller J."/>
            <person name="Schatz M."/>
            <person name="Pop M."/>
            <person name="Pai G."/>
            <person name="Utterback T."/>
            <person name="Rogers Y.-H."/>
            <person name="Kravitz S."/>
            <person name="Fraser C.M."/>
        </authorList>
    </citation>
    <scope>NUCLEOTIDE SEQUENCE</scope>
    <source>
        <strain evidence="2">Liverpool</strain>
    </source>
</reference>
<dbReference type="AlphaFoldDB" id="Q17JA4"/>
<dbReference type="HOGENOM" id="CLU_3056319_0_0_1"/>
<organism evidence="2 3">
    <name type="scientific">Aedes aegypti</name>
    <name type="common">Yellowfever mosquito</name>
    <name type="synonym">Culex aegypti</name>
    <dbReference type="NCBI Taxonomy" id="7159"/>
    <lineage>
        <taxon>Eukaryota</taxon>
        <taxon>Metazoa</taxon>
        <taxon>Ecdysozoa</taxon>
        <taxon>Arthropoda</taxon>
        <taxon>Hexapoda</taxon>
        <taxon>Insecta</taxon>
        <taxon>Pterygota</taxon>
        <taxon>Neoptera</taxon>
        <taxon>Endopterygota</taxon>
        <taxon>Diptera</taxon>
        <taxon>Nematocera</taxon>
        <taxon>Culicoidea</taxon>
        <taxon>Culicidae</taxon>
        <taxon>Culicinae</taxon>
        <taxon>Aedini</taxon>
        <taxon>Aedes</taxon>
        <taxon>Stegomyia</taxon>
    </lineage>
</organism>
<reference evidence="2" key="3">
    <citation type="submission" date="2012-09" db="EMBL/GenBank/DDBJ databases">
        <authorList>
            <consortium name="VectorBase"/>
        </authorList>
    </citation>
    <scope>NUCLEOTIDE SEQUENCE</scope>
    <source>
        <strain evidence="2">Liverpool</strain>
    </source>
</reference>
<proteinExistence type="predicted"/>
<keyword evidence="1" id="KW-0732">Signal</keyword>
<accession>Q17JA4</accession>